<name>A0A3B1DLL0_9ZZZZ</name>
<proteinExistence type="predicted"/>
<organism evidence="1">
    <name type="scientific">hydrothermal vent metagenome</name>
    <dbReference type="NCBI Taxonomy" id="652676"/>
    <lineage>
        <taxon>unclassified sequences</taxon>
        <taxon>metagenomes</taxon>
        <taxon>ecological metagenomes</taxon>
    </lineage>
</organism>
<dbReference type="GO" id="GO:0016855">
    <property type="term" value="F:racemase and epimerase activity, acting on amino acids and derivatives"/>
    <property type="evidence" value="ECO:0007669"/>
    <property type="project" value="InterPro"/>
</dbReference>
<dbReference type="AlphaFoldDB" id="A0A3B1DLL0"/>
<reference evidence="1" key="1">
    <citation type="submission" date="2018-06" db="EMBL/GenBank/DDBJ databases">
        <authorList>
            <person name="Zhirakovskaya E."/>
        </authorList>
    </citation>
    <scope>NUCLEOTIDE SEQUENCE</scope>
</reference>
<evidence type="ECO:0000313" key="1">
    <source>
        <dbReference type="EMBL" id="VAX32575.1"/>
    </source>
</evidence>
<accession>A0A3B1DLL0</accession>
<feature type="non-terminal residue" evidence="1">
    <location>
        <position position="1"/>
    </location>
</feature>
<protein>
    <submittedName>
        <fullName evidence="1">Uncharacterized protein</fullName>
    </submittedName>
</protein>
<gene>
    <name evidence="1" type="ORF">MNBD_NITROSPIRAE02-949</name>
</gene>
<dbReference type="EMBL" id="UOGH01000260">
    <property type="protein sequence ID" value="VAX32575.1"/>
    <property type="molecule type" value="Genomic_DNA"/>
</dbReference>
<dbReference type="InterPro" id="IPR001920">
    <property type="entry name" value="Asp/Glu_race"/>
</dbReference>
<sequence length="64" mass="7383">TARVVGEVLKGEGLVRRSDTPPERKFFVTDTTDRFRKVGESFLGYEIDYIEKVEIPATKQTIHR</sequence>
<dbReference type="Gene3D" id="3.40.50.1860">
    <property type="match status" value="1"/>
</dbReference>